<dbReference type="GO" id="GO:0030313">
    <property type="term" value="C:cell envelope"/>
    <property type="evidence" value="ECO:0007669"/>
    <property type="project" value="UniProtKB-SubCell"/>
</dbReference>
<dbReference type="Proteomes" id="UP000284772">
    <property type="component" value="Unassembled WGS sequence"/>
</dbReference>
<reference evidence="7 8" key="1">
    <citation type="submission" date="2018-08" db="EMBL/GenBank/DDBJ databases">
        <title>A genome reference for cultivated species of the human gut microbiota.</title>
        <authorList>
            <person name="Zou Y."/>
            <person name="Xue W."/>
            <person name="Luo G."/>
        </authorList>
    </citation>
    <scope>NUCLEOTIDE SEQUENCE [LARGE SCALE GENOMIC DNA]</scope>
    <source>
        <strain evidence="7 8">AF19-10AC</strain>
    </source>
</reference>
<comment type="subcellular location">
    <subcellularLocation>
        <location evidence="1">Cell envelope</location>
    </subcellularLocation>
</comment>
<feature type="coiled-coil region" evidence="5">
    <location>
        <begin position="256"/>
        <end position="283"/>
    </location>
</feature>
<dbReference type="PANTHER" id="PTHR42852">
    <property type="entry name" value="THIOL:DISULFIDE INTERCHANGE PROTEIN DSBE"/>
    <property type="match status" value="1"/>
</dbReference>
<keyword evidence="5" id="KW-0175">Coiled coil</keyword>
<evidence type="ECO:0000256" key="1">
    <source>
        <dbReference type="ARBA" id="ARBA00004196"/>
    </source>
</evidence>
<dbReference type="CDD" id="cd02966">
    <property type="entry name" value="TlpA_like_family"/>
    <property type="match status" value="1"/>
</dbReference>
<dbReference type="SUPFAM" id="SSF52833">
    <property type="entry name" value="Thioredoxin-like"/>
    <property type="match status" value="1"/>
</dbReference>
<name>A0AAQ0RRD9_9BACE</name>
<evidence type="ECO:0000256" key="4">
    <source>
        <dbReference type="ARBA" id="ARBA00023284"/>
    </source>
</evidence>
<evidence type="ECO:0000313" key="8">
    <source>
        <dbReference type="Proteomes" id="UP000284772"/>
    </source>
</evidence>
<dbReference type="Gene3D" id="3.40.30.10">
    <property type="entry name" value="Glutaredoxin"/>
    <property type="match status" value="1"/>
</dbReference>
<keyword evidence="4" id="KW-0676">Redox-active center</keyword>
<dbReference type="Pfam" id="PF00578">
    <property type="entry name" value="AhpC-TSA"/>
    <property type="match status" value="1"/>
</dbReference>
<dbReference type="PROSITE" id="PS51352">
    <property type="entry name" value="THIOREDOXIN_2"/>
    <property type="match status" value="1"/>
</dbReference>
<organism evidence="7 8">
    <name type="scientific">Bacteroides intestinalis</name>
    <dbReference type="NCBI Taxonomy" id="329854"/>
    <lineage>
        <taxon>Bacteria</taxon>
        <taxon>Pseudomonadati</taxon>
        <taxon>Bacteroidota</taxon>
        <taxon>Bacteroidia</taxon>
        <taxon>Bacteroidales</taxon>
        <taxon>Bacteroidaceae</taxon>
        <taxon>Bacteroides</taxon>
    </lineage>
</organism>
<dbReference type="InterPro" id="IPR036249">
    <property type="entry name" value="Thioredoxin-like_sf"/>
</dbReference>
<gene>
    <name evidence="7" type="ORF">DWX27_18020</name>
</gene>
<evidence type="ECO:0000256" key="2">
    <source>
        <dbReference type="ARBA" id="ARBA00022748"/>
    </source>
</evidence>
<proteinExistence type="predicted"/>
<dbReference type="InterPro" id="IPR013766">
    <property type="entry name" value="Thioredoxin_domain"/>
</dbReference>
<dbReference type="EMBL" id="QRWT01000025">
    <property type="protein sequence ID" value="RGT48784.1"/>
    <property type="molecule type" value="Genomic_DNA"/>
</dbReference>
<dbReference type="InterPro" id="IPR000866">
    <property type="entry name" value="AhpC/TSA"/>
</dbReference>
<dbReference type="AlphaFoldDB" id="A0AAQ0RRD9"/>
<dbReference type="PANTHER" id="PTHR42852:SF6">
    <property type="entry name" value="THIOL:DISULFIDE INTERCHANGE PROTEIN DSBE"/>
    <property type="match status" value="1"/>
</dbReference>
<keyword evidence="3" id="KW-1015">Disulfide bond</keyword>
<feature type="domain" description="Thioredoxin" evidence="6">
    <location>
        <begin position="275"/>
        <end position="418"/>
    </location>
</feature>
<sequence>MLYIIFSNSSPQPTSNKMKIHAYLLLTIMPFLGLYSGKSPQKLVYKNTKVILNMDDYICSEDQWVYVYGFKSWISGNEETFFDSAFIAKGQHQVELNFKIPCATDAELFFSKNGPSGLGFAVEQDSCLVLNVDESSPFYNTYCCTEATQGSLNNFLHKLMQERDDYCDKLKYYAKEEQTDSINILSNNYLNRLKSVMSEASEAVVLEHCFSFMKYYVPNVNNLNEILQKFATKFDWCNSLKEYYDISITLPPSEEAKKVEKRYAQLNKEKNQCKLLNKDLGERMDLVFEDADGKKISTNDISSPYIFVDFWASWCKPCRKEIPYVKEAVAKHKDAITVYAVSIDNKREAWQKAIEEDSTQEFLQMIGTLRNGTPTRLLKQLNIKTIPANFLLDKEKRIVAKDLRGEQLIQTLDSLMKQ</sequence>
<accession>A0AAQ0RRD9</accession>
<evidence type="ECO:0000256" key="5">
    <source>
        <dbReference type="SAM" id="Coils"/>
    </source>
</evidence>
<evidence type="ECO:0000313" key="7">
    <source>
        <dbReference type="EMBL" id="RGT48784.1"/>
    </source>
</evidence>
<dbReference type="GO" id="GO:0017004">
    <property type="term" value="P:cytochrome complex assembly"/>
    <property type="evidence" value="ECO:0007669"/>
    <property type="project" value="UniProtKB-KW"/>
</dbReference>
<protein>
    <submittedName>
        <fullName evidence="7">TlpA family protein disulfide reductase</fullName>
    </submittedName>
</protein>
<keyword evidence="2" id="KW-0201">Cytochrome c-type biogenesis</keyword>
<evidence type="ECO:0000256" key="3">
    <source>
        <dbReference type="ARBA" id="ARBA00023157"/>
    </source>
</evidence>
<comment type="caution">
    <text evidence="7">The sequence shown here is derived from an EMBL/GenBank/DDBJ whole genome shotgun (WGS) entry which is preliminary data.</text>
</comment>
<evidence type="ECO:0000259" key="6">
    <source>
        <dbReference type="PROSITE" id="PS51352"/>
    </source>
</evidence>
<dbReference type="InterPro" id="IPR050553">
    <property type="entry name" value="Thioredoxin_ResA/DsbE_sf"/>
</dbReference>